<sequence length="52" mass="5600">MKRSKPDILVTLALILGLGMILSGMTQGDDRERRSSQNAKASGILLGSEVDR</sequence>
<reference evidence="2" key="1">
    <citation type="journal article" date="2014" name="Int. J. Syst. Evol. Microbiol.">
        <title>Complete genome sequence of Corynebacterium casei LMG S-19264T (=DSM 44701T), isolated from a smear-ripened cheese.</title>
        <authorList>
            <consortium name="US DOE Joint Genome Institute (JGI-PGF)"/>
            <person name="Walter F."/>
            <person name="Albersmeier A."/>
            <person name="Kalinowski J."/>
            <person name="Ruckert C."/>
        </authorList>
    </citation>
    <scope>NUCLEOTIDE SEQUENCE</scope>
    <source>
        <strain evidence="2">KCTC 22169</strain>
    </source>
</reference>
<evidence type="ECO:0000313" key="3">
    <source>
        <dbReference type="Proteomes" id="UP000626148"/>
    </source>
</evidence>
<dbReference type="AlphaFoldDB" id="A0A918NJR7"/>
<keyword evidence="3" id="KW-1185">Reference proteome</keyword>
<evidence type="ECO:0000313" key="2">
    <source>
        <dbReference type="EMBL" id="GGX75937.1"/>
    </source>
</evidence>
<feature type="region of interest" description="Disordered" evidence="1">
    <location>
        <begin position="26"/>
        <end position="52"/>
    </location>
</feature>
<evidence type="ECO:0000256" key="1">
    <source>
        <dbReference type="SAM" id="MobiDB-lite"/>
    </source>
</evidence>
<accession>A0A918NJR7</accession>
<dbReference type="RefSeq" id="WP_189613776.1">
    <property type="nucleotide sequence ID" value="NZ_BMXR01000023.1"/>
</dbReference>
<proteinExistence type="predicted"/>
<dbReference type="EMBL" id="BMXR01000023">
    <property type="protein sequence ID" value="GGX75937.1"/>
    <property type="molecule type" value="Genomic_DNA"/>
</dbReference>
<gene>
    <name evidence="2" type="ORF">GCM10007392_48700</name>
</gene>
<dbReference type="Proteomes" id="UP000626148">
    <property type="component" value="Unassembled WGS sequence"/>
</dbReference>
<protein>
    <submittedName>
        <fullName evidence="2">Uncharacterized protein</fullName>
    </submittedName>
</protein>
<reference evidence="2" key="2">
    <citation type="submission" date="2020-09" db="EMBL/GenBank/DDBJ databases">
        <authorList>
            <person name="Sun Q."/>
            <person name="Kim S."/>
        </authorList>
    </citation>
    <scope>NUCLEOTIDE SEQUENCE</scope>
    <source>
        <strain evidence="2">KCTC 22169</strain>
    </source>
</reference>
<comment type="caution">
    <text evidence="2">The sequence shown here is derived from an EMBL/GenBank/DDBJ whole genome shotgun (WGS) entry which is preliminary data.</text>
</comment>
<organism evidence="2 3">
    <name type="scientific">Saccharospirillum salsuginis</name>
    <dbReference type="NCBI Taxonomy" id="418750"/>
    <lineage>
        <taxon>Bacteria</taxon>
        <taxon>Pseudomonadati</taxon>
        <taxon>Pseudomonadota</taxon>
        <taxon>Gammaproteobacteria</taxon>
        <taxon>Oceanospirillales</taxon>
        <taxon>Saccharospirillaceae</taxon>
        <taxon>Saccharospirillum</taxon>
    </lineage>
</organism>
<name>A0A918NJR7_9GAMM</name>